<protein>
    <recommendedName>
        <fullName evidence="3">CCHC-type domain-containing protein</fullName>
    </recommendedName>
</protein>
<organism evidence="4 5">
    <name type="scientific">Glutinoglossum americanum</name>
    <dbReference type="NCBI Taxonomy" id="1670608"/>
    <lineage>
        <taxon>Eukaryota</taxon>
        <taxon>Fungi</taxon>
        <taxon>Dikarya</taxon>
        <taxon>Ascomycota</taxon>
        <taxon>Pezizomycotina</taxon>
        <taxon>Geoglossomycetes</taxon>
        <taxon>Geoglossales</taxon>
        <taxon>Geoglossaceae</taxon>
        <taxon>Glutinoglossum</taxon>
    </lineage>
</organism>
<feature type="compositionally biased region" description="Basic and acidic residues" evidence="2">
    <location>
        <begin position="684"/>
        <end position="708"/>
    </location>
</feature>
<evidence type="ECO:0000256" key="1">
    <source>
        <dbReference type="PROSITE-ProRule" id="PRU00047"/>
    </source>
</evidence>
<dbReference type="PROSITE" id="PS50158">
    <property type="entry name" value="ZF_CCHC"/>
    <property type="match status" value="1"/>
</dbReference>
<dbReference type="InterPro" id="IPR001878">
    <property type="entry name" value="Znf_CCHC"/>
</dbReference>
<sequence length="722" mass="80164">MYSNPYVGGQPQDYQQQHSRGYGQPFVQNPQLQQQQYGVHYPTSINPQQPASVLGQQQAQSCFNCGSVEHWAQHCPEPRRAIPVSVHPYISRVNLAANNSCSGTVNKQVPPVNTQIPVMPLTVQKTGGPTITRYPPPPGYQQQYGQRAPPSGPPTPMSAYSQPYGQQWPQGPQNQYSPMSSQGSPHPHHAPYGYPTPVTPYGSQYPSPASAQSQPYQNGFFPQQGQYQQQYGPQQATNPQCYPNQIQSLQNPNPTHRSLTMPQQSQQPYSFYGSIQSCPPSAPHIAQGNGTYGPPDYPAWTPSQGDAQTIEPAHGEITRLAPMPAGRPLATTFLQSEAQEPLPPPWSEESGNSVSKFFSLKSFSEACVTIRDTEGWRYMKDDPIFRQITDGGDLIPIEELLACRGRNIQYEDSKDQSRATPVPSDHGDNQSDQPGWSVMDNLENALNSGDFTTVSSKPKQVKSEPFDIAEMEQLDRAEEFTQRKLTLDMVPKQEKTVISSSESQEEKLARLGVTGTPKPVTSRIPSQSVDRGNPRRRSRSPAYDRRQSFDSCSSNTRTDRHQNYRERDALQPHVERLDIKRQNSHGNSNSIAGSSRTNDQHSPQQQYGLAHTYGIHAAPPPPPPPPTHCYYGGTDNRSPPGHENFRRTSRGSSEALNDNQLSSSSRRSASPSGSRSKNPIGSGKEYRERDRLSGGRDEPQRQPDDLATKRKRSQPQVADAYR</sequence>
<dbReference type="SMART" id="SM00343">
    <property type="entry name" value="ZnF_C2HC"/>
    <property type="match status" value="1"/>
</dbReference>
<feature type="compositionally biased region" description="Polar residues" evidence="2">
    <location>
        <begin position="650"/>
        <end position="661"/>
    </location>
</feature>
<accession>A0A9P8L621</accession>
<evidence type="ECO:0000313" key="4">
    <source>
        <dbReference type="EMBL" id="KAH0545565.1"/>
    </source>
</evidence>
<keyword evidence="5" id="KW-1185">Reference proteome</keyword>
<feature type="compositionally biased region" description="Low complexity" evidence="2">
    <location>
        <begin position="160"/>
        <end position="177"/>
    </location>
</feature>
<feature type="region of interest" description="Disordered" evidence="2">
    <location>
        <begin position="1"/>
        <end position="26"/>
    </location>
</feature>
<keyword evidence="1" id="KW-0863">Zinc-finger</keyword>
<keyword evidence="1" id="KW-0479">Metal-binding</keyword>
<keyword evidence="1" id="KW-0862">Zinc</keyword>
<feature type="compositionally biased region" description="Basic and acidic residues" evidence="2">
    <location>
        <begin position="557"/>
        <end position="581"/>
    </location>
</feature>
<comment type="caution">
    <text evidence="4">The sequence shown here is derived from an EMBL/GenBank/DDBJ whole genome shotgun (WGS) entry which is preliminary data.</text>
</comment>
<gene>
    <name evidence="4" type="ORF">FGG08_000396</name>
</gene>
<dbReference type="EMBL" id="JAGHQL010000004">
    <property type="protein sequence ID" value="KAH0545565.1"/>
    <property type="molecule type" value="Genomic_DNA"/>
</dbReference>
<dbReference type="InterPro" id="IPR036875">
    <property type="entry name" value="Znf_CCHC_sf"/>
</dbReference>
<feature type="region of interest" description="Disordered" evidence="2">
    <location>
        <begin position="411"/>
        <end position="438"/>
    </location>
</feature>
<evidence type="ECO:0000259" key="3">
    <source>
        <dbReference type="PROSITE" id="PS50158"/>
    </source>
</evidence>
<dbReference type="AlphaFoldDB" id="A0A9P8L621"/>
<proteinExistence type="predicted"/>
<evidence type="ECO:0000313" key="5">
    <source>
        <dbReference type="Proteomes" id="UP000698800"/>
    </source>
</evidence>
<dbReference type="SUPFAM" id="SSF57756">
    <property type="entry name" value="Retrovirus zinc finger-like domains"/>
    <property type="match status" value="1"/>
</dbReference>
<feature type="domain" description="CCHC-type" evidence="3">
    <location>
        <begin position="62"/>
        <end position="77"/>
    </location>
</feature>
<name>A0A9P8L621_9PEZI</name>
<feature type="compositionally biased region" description="Low complexity" evidence="2">
    <location>
        <begin position="191"/>
        <end position="235"/>
    </location>
</feature>
<dbReference type="Gene3D" id="4.10.60.10">
    <property type="entry name" value="Zinc finger, CCHC-type"/>
    <property type="match status" value="1"/>
</dbReference>
<feature type="region of interest" description="Disordered" evidence="2">
    <location>
        <begin position="495"/>
        <end position="722"/>
    </location>
</feature>
<dbReference type="GO" id="GO:0003676">
    <property type="term" value="F:nucleic acid binding"/>
    <property type="evidence" value="ECO:0007669"/>
    <property type="project" value="InterPro"/>
</dbReference>
<dbReference type="GO" id="GO:0008270">
    <property type="term" value="F:zinc ion binding"/>
    <property type="evidence" value="ECO:0007669"/>
    <property type="project" value="UniProtKB-KW"/>
</dbReference>
<dbReference type="Proteomes" id="UP000698800">
    <property type="component" value="Unassembled WGS sequence"/>
</dbReference>
<feature type="compositionally biased region" description="Low complexity" evidence="2">
    <location>
        <begin position="662"/>
        <end position="676"/>
    </location>
</feature>
<feature type="compositionally biased region" description="Polar residues" evidence="2">
    <location>
        <begin position="584"/>
        <end position="607"/>
    </location>
</feature>
<feature type="region of interest" description="Disordered" evidence="2">
    <location>
        <begin position="123"/>
        <end position="294"/>
    </location>
</feature>
<dbReference type="OrthoDB" id="5431222at2759"/>
<reference evidence="4" key="1">
    <citation type="submission" date="2021-03" db="EMBL/GenBank/DDBJ databases">
        <title>Comparative genomics and phylogenomic investigation of the class Geoglossomycetes provide insights into ecological specialization and systematics.</title>
        <authorList>
            <person name="Melie T."/>
            <person name="Pirro S."/>
            <person name="Miller A.N."/>
            <person name="Quandt A."/>
        </authorList>
    </citation>
    <scope>NUCLEOTIDE SEQUENCE</scope>
    <source>
        <strain evidence="4">GBOQ0MN5Z8</strain>
    </source>
</reference>
<evidence type="ECO:0000256" key="2">
    <source>
        <dbReference type="SAM" id="MobiDB-lite"/>
    </source>
</evidence>
<feature type="compositionally biased region" description="Polar residues" evidence="2">
    <location>
        <begin position="236"/>
        <end position="279"/>
    </location>
</feature>
<feature type="compositionally biased region" description="Pro residues" evidence="2">
    <location>
        <begin position="618"/>
        <end position="627"/>
    </location>
</feature>